<dbReference type="RefSeq" id="WP_273631467.1">
    <property type="nucleotide sequence ID" value="NZ_CP117167.1"/>
</dbReference>
<keyword evidence="3" id="KW-1185">Reference proteome</keyword>
<evidence type="ECO:0000313" key="2">
    <source>
        <dbReference type="EMBL" id="WCT13193.1"/>
    </source>
</evidence>
<name>A0ABY7TBV7_9SPHI</name>
<gene>
    <name evidence="2" type="ORF">PQO05_04520</name>
</gene>
<proteinExistence type="predicted"/>
<protein>
    <submittedName>
        <fullName evidence="2">Uncharacterized protein</fullName>
    </submittedName>
</protein>
<feature type="compositionally biased region" description="Polar residues" evidence="1">
    <location>
        <begin position="11"/>
        <end position="25"/>
    </location>
</feature>
<evidence type="ECO:0000256" key="1">
    <source>
        <dbReference type="SAM" id="MobiDB-lite"/>
    </source>
</evidence>
<reference evidence="2 3" key="1">
    <citation type="submission" date="2023-02" db="EMBL/GenBank/DDBJ databases">
        <title>Genome sequence of Mucilaginibacter jinjuensis strain KACC 16571.</title>
        <authorList>
            <person name="Kim S."/>
            <person name="Heo J."/>
            <person name="Kwon S.-W."/>
        </authorList>
    </citation>
    <scope>NUCLEOTIDE SEQUENCE [LARGE SCALE GENOMIC DNA]</scope>
    <source>
        <strain evidence="2 3">KACC 16571</strain>
    </source>
</reference>
<feature type="region of interest" description="Disordered" evidence="1">
    <location>
        <begin position="1"/>
        <end position="25"/>
    </location>
</feature>
<sequence length="64" mass="7615">MHIVHSVFSEAGNQNQSKIQSSPQNPDEDFYLRLLAHQQVCNKYHEEIMAIRKYLPDWKPLFNE</sequence>
<dbReference type="Proteomes" id="UP001216139">
    <property type="component" value="Chromosome"/>
</dbReference>
<evidence type="ECO:0000313" key="3">
    <source>
        <dbReference type="Proteomes" id="UP001216139"/>
    </source>
</evidence>
<accession>A0ABY7TBV7</accession>
<organism evidence="2 3">
    <name type="scientific">Mucilaginibacter jinjuensis</name>
    <dbReference type="NCBI Taxonomy" id="1176721"/>
    <lineage>
        <taxon>Bacteria</taxon>
        <taxon>Pseudomonadati</taxon>
        <taxon>Bacteroidota</taxon>
        <taxon>Sphingobacteriia</taxon>
        <taxon>Sphingobacteriales</taxon>
        <taxon>Sphingobacteriaceae</taxon>
        <taxon>Mucilaginibacter</taxon>
    </lineage>
</organism>
<dbReference type="EMBL" id="CP117167">
    <property type="protein sequence ID" value="WCT13193.1"/>
    <property type="molecule type" value="Genomic_DNA"/>
</dbReference>